<evidence type="ECO:0000313" key="3">
    <source>
        <dbReference type="Proteomes" id="UP000603141"/>
    </source>
</evidence>
<gene>
    <name evidence="2" type="ORF">JIN85_19630</name>
</gene>
<comment type="caution">
    <text evidence="2">The sequence shown here is derived from an EMBL/GenBank/DDBJ whole genome shotgun (WGS) entry which is preliminary data.</text>
</comment>
<keyword evidence="3" id="KW-1185">Reference proteome</keyword>
<evidence type="ECO:0000313" key="2">
    <source>
        <dbReference type="EMBL" id="MBK1884637.1"/>
    </source>
</evidence>
<dbReference type="EMBL" id="JAENIJ010000067">
    <property type="protein sequence ID" value="MBK1884637.1"/>
    <property type="molecule type" value="Genomic_DNA"/>
</dbReference>
<reference evidence="2" key="1">
    <citation type="submission" date="2021-01" db="EMBL/GenBank/DDBJ databases">
        <title>Modified the classification status of verrucomicrobia.</title>
        <authorList>
            <person name="Feng X."/>
        </authorList>
    </citation>
    <scope>NUCLEOTIDE SEQUENCE</scope>
    <source>
        <strain evidence="2">KCTC 22041</strain>
    </source>
</reference>
<feature type="non-terminal residue" evidence="2">
    <location>
        <position position="1"/>
    </location>
</feature>
<accession>A0A934SEG8</accession>
<organism evidence="2 3">
    <name type="scientific">Luteolibacter pohnpeiensis</name>
    <dbReference type="NCBI Taxonomy" id="454153"/>
    <lineage>
        <taxon>Bacteria</taxon>
        <taxon>Pseudomonadati</taxon>
        <taxon>Verrucomicrobiota</taxon>
        <taxon>Verrucomicrobiia</taxon>
        <taxon>Verrucomicrobiales</taxon>
        <taxon>Verrucomicrobiaceae</taxon>
        <taxon>Luteolibacter</taxon>
    </lineage>
</organism>
<dbReference type="AlphaFoldDB" id="A0A934SEG8"/>
<dbReference type="Proteomes" id="UP000603141">
    <property type="component" value="Unassembled WGS sequence"/>
</dbReference>
<proteinExistence type="predicted"/>
<feature type="region of interest" description="Disordered" evidence="1">
    <location>
        <begin position="53"/>
        <end position="78"/>
    </location>
</feature>
<name>A0A934SEG8_9BACT</name>
<protein>
    <submittedName>
        <fullName evidence="2">Uncharacterized protein</fullName>
    </submittedName>
</protein>
<sequence length="78" mass="8222">KSAAATIGVTAELADEWWHAREATDWIKGTGGGGNIHVGSNWQADLKTYASRMATSSDKGRGSKRGGFAGIQEDISMP</sequence>
<dbReference type="RefSeq" id="WP_200274019.1">
    <property type="nucleotide sequence ID" value="NZ_JAENIJ010000067.1"/>
</dbReference>
<evidence type="ECO:0000256" key="1">
    <source>
        <dbReference type="SAM" id="MobiDB-lite"/>
    </source>
</evidence>